<feature type="region of interest" description="Disordered" evidence="4">
    <location>
        <begin position="221"/>
        <end position="249"/>
    </location>
</feature>
<dbReference type="GeneTree" id="ENSGT00940000165677"/>
<dbReference type="SMART" id="SM00360">
    <property type="entry name" value="RRM"/>
    <property type="match status" value="3"/>
</dbReference>
<keyword evidence="2 3" id="KW-0694">RNA-binding</keyword>
<sequence>EPEQEKRELFIVQVKGLPWSCTADDLLKFFSECRIRDGVKGIHLTVNRMGRPSGRAFIEMEHEEDVNKALEKHRQYLGPRYVEVYEVTERDAEAIIKKAAEAQADDGVVRLRGLPFTSTEADITRFFSDLDIMENGITIITDYAGRNSGDAFVPFVSPAAAARALPLARALLGGRSDQLWRQNCRFVTFAPPRCPRLLFTADRSVLTGCCVPLQIHRSVSPQKQRIRTSGFSQAGHRGTSSQRSVQSSSSPLPCIPLRGLPFPVCGEDLVRFFSPLPVSKMLIEFGPDGRPSGEADVYFTRHQDAVAAMSRDRQHIGGRYIELFLNSVPDS</sequence>
<organism evidence="6 7">
    <name type="scientific">Tetraodon nigroviridis</name>
    <name type="common">Spotted green pufferfish</name>
    <name type="synonym">Chelonodon nigroviridis</name>
    <dbReference type="NCBI Taxonomy" id="99883"/>
    <lineage>
        <taxon>Eukaryota</taxon>
        <taxon>Metazoa</taxon>
        <taxon>Chordata</taxon>
        <taxon>Craniata</taxon>
        <taxon>Vertebrata</taxon>
        <taxon>Euteleostomi</taxon>
        <taxon>Actinopterygii</taxon>
        <taxon>Neopterygii</taxon>
        <taxon>Teleostei</taxon>
        <taxon>Neoteleostei</taxon>
        <taxon>Acanthomorphata</taxon>
        <taxon>Eupercaria</taxon>
        <taxon>Tetraodontiformes</taxon>
        <taxon>Tetradontoidea</taxon>
        <taxon>Tetraodontidae</taxon>
        <taxon>Tetraodon</taxon>
    </lineage>
</organism>
<evidence type="ECO:0000256" key="2">
    <source>
        <dbReference type="ARBA" id="ARBA00022884"/>
    </source>
</evidence>
<proteinExistence type="predicted"/>
<dbReference type="GO" id="GO:0003723">
    <property type="term" value="F:RNA binding"/>
    <property type="evidence" value="ECO:0007669"/>
    <property type="project" value="UniProtKB-UniRule"/>
</dbReference>
<dbReference type="AlphaFoldDB" id="H3C2H6"/>
<dbReference type="InterPro" id="IPR050666">
    <property type="entry name" value="ESRP"/>
</dbReference>
<feature type="domain" description="RRM" evidence="5">
    <location>
        <begin position="10"/>
        <end position="89"/>
    </location>
</feature>
<accession>H3C2H6</accession>
<evidence type="ECO:0000256" key="1">
    <source>
        <dbReference type="ARBA" id="ARBA00022737"/>
    </source>
</evidence>
<reference evidence="7" key="1">
    <citation type="journal article" date="2004" name="Nature">
        <title>Genome duplication in the teleost fish Tetraodon nigroviridis reveals the early vertebrate proto-karyotype.</title>
        <authorList>
            <person name="Jaillon O."/>
            <person name="Aury J.-M."/>
            <person name="Brunet F."/>
            <person name="Petit J.-L."/>
            <person name="Stange-Thomann N."/>
            <person name="Mauceli E."/>
            <person name="Bouneau L."/>
            <person name="Fischer C."/>
            <person name="Ozouf-Costaz C."/>
            <person name="Bernot A."/>
            <person name="Nicaud S."/>
            <person name="Jaffe D."/>
            <person name="Fisher S."/>
            <person name="Lutfalla G."/>
            <person name="Dossat C."/>
            <person name="Segurens B."/>
            <person name="Dasilva C."/>
            <person name="Salanoubat M."/>
            <person name="Levy M."/>
            <person name="Boudet N."/>
            <person name="Castellano S."/>
            <person name="Anthouard V."/>
            <person name="Jubin C."/>
            <person name="Castelli V."/>
            <person name="Katinka M."/>
            <person name="Vacherie B."/>
            <person name="Biemont C."/>
            <person name="Skalli Z."/>
            <person name="Cattolico L."/>
            <person name="Poulain J."/>
            <person name="De Berardinis V."/>
            <person name="Cruaud C."/>
            <person name="Duprat S."/>
            <person name="Brottier P."/>
            <person name="Coutanceau J.-P."/>
            <person name="Gouzy J."/>
            <person name="Parra G."/>
            <person name="Lardier G."/>
            <person name="Chapple C."/>
            <person name="McKernan K.J."/>
            <person name="McEwan P."/>
            <person name="Bosak S."/>
            <person name="Kellis M."/>
            <person name="Volff J.-N."/>
            <person name="Guigo R."/>
            <person name="Zody M.C."/>
            <person name="Mesirov J."/>
            <person name="Lindblad-Toh K."/>
            <person name="Birren B."/>
            <person name="Nusbaum C."/>
            <person name="Kahn D."/>
            <person name="Robinson-Rechavi M."/>
            <person name="Laudet V."/>
            <person name="Schachter V."/>
            <person name="Quetier F."/>
            <person name="Saurin W."/>
            <person name="Scarpelli C."/>
            <person name="Wincker P."/>
            <person name="Lander E.S."/>
            <person name="Weissenbach J."/>
            <person name="Roest Crollius H."/>
        </authorList>
    </citation>
    <scope>NUCLEOTIDE SEQUENCE [LARGE SCALE GENOMIC DNA]</scope>
</reference>
<evidence type="ECO:0000313" key="6">
    <source>
        <dbReference type="Ensembl" id="ENSTNIP00000002444.1"/>
    </source>
</evidence>
<dbReference type="OMA" id="WSCTAQD"/>
<dbReference type="InParanoid" id="H3C2H6"/>
<feature type="compositionally biased region" description="Polar residues" evidence="4">
    <location>
        <begin position="221"/>
        <end position="232"/>
    </location>
</feature>
<feature type="compositionally biased region" description="Low complexity" evidence="4">
    <location>
        <begin position="240"/>
        <end position="249"/>
    </location>
</feature>
<dbReference type="Pfam" id="PF00076">
    <property type="entry name" value="RRM_1"/>
    <property type="match status" value="2"/>
</dbReference>
<dbReference type="PANTHER" id="PTHR13976">
    <property type="entry name" value="HETEROGENEOUS NUCLEAR RIBONUCLEOPROTEIN-RELATED"/>
    <property type="match status" value="1"/>
</dbReference>
<evidence type="ECO:0000256" key="4">
    <source>
        <dbReference type="SAM" id="MobiDB-lite"/>
    </source>
</evidence>
<keyword evidence="1" id="KW-0677">Repeat</keyword>
<dbReference type="STRING" id="99883.ENSTNIP00000002444"/>
<reference evidence="6" key="3">
    <citation type="submission" date="2025-09" db="UniProtKB">
        <authorList>
            <consortium name="Ensembl"/>
        </authorList>
    </citation>
    <scope>IDENTIFICATION</scope>
</reference>
<dbReference type="Gene3D" id="3.30.70.330">
    <property type="match status" value="3"/>
</dbReference>
<dbReference type="Proteomes" id="UP000007303">
    <property type="component" value="Unassembled WGS sequence"/>
</dbReference>
<dbReference type="FunCoup" id="H3C2H6">
    <property type="interactions" value="705"/>
</dbReference>
<dbReference type="CDD" id="cd12503">
    <property type="entry name" value="RRM1_hnRNPH_GRSF1_like"/>
    <property type="match status" value="1"/>
</dbReference>
<evidence type="ECO:0000256" key="3">
    <source>
        <dbReference type="PROSITE-ProRule" id="PRU00176"/>
    </source>
</evidence>
<dbReference type="PROSITE" id="PS50102">
    <property type="entry name" value="RRM"/>
    <property type="match status" value="1"/>
</dbReference>
<reference evidence="6" key="2">
    <citation type="submission" date="2025-08" db="UniProtKB">
        <authorList>
            <consortium name="Ensembl"/>
        </authorList>
    </citation>
    <scope>IDENTIFICATION</scope>
</reference>
<dbReference type="SUPFAM" id="SSF54928">
    <property type="entry name" value="RNA-binding domain, RBD"/>
    <property type="match status" value="3"/>
</dbReference>
<dbReference type="InterPro" id="IPR000504">
    <property type="entry name" value="RRM_dom"/>
</dbReference>
<evidence type="ECO:0000259" key="5">
    <source>
        <dbReference type="PROSITE" id="PS50102"/>
    </source>
</evidence>
<protein>
    <recommendedName>
        <fullName evidence="5">RRM domain-containing protein</fullName>
    </recommendedName>
</protein>
<evidence type="ECO:0000313" key="7">
    <source>
        <dbReference type="Proteomes" id="UP000007303"/>
    </source>
</evidence>
<dbReference type="InterPro" id="IPR035979">
    <property type="entry name" value="RBD_domain_sf"/>
</dbReference>
<dbReference type="InterPro" id="IPR012677">
    <property type="entry name" value="Nucleotide-bd_a/b_plait_sf"/>
</dbReference>
<keyword evidence="7" id="KW-1185">Reference proteome</keyword>
<dbReference type="Ensembl" id="ENSTNIT00000002400.1">
    <property type="protein sequence ID" value="ENSTNIP00000002444.1"/>
    <property type="gene ID" value="ENSTNIG00000015350.1"/>
</dbReference>
<name>H3C2H6_TETNG</name>